<gene>
    <name evidence="2" type="ORF">HPB51_019477</name>
</gene>
<reference evidence="2" key="2">
    <citation type="submission" date="2021-09" db="EMBL/GenBank/DDBJ databases">
        <authorList>
            <person name="Jia N."/>
            <person name="Wang J."/>
            <person name="Shi W."/>
            <person name="Du L."/>
            <person name="Sun Y."/>
            <person name="Zhan W."/>
            <person name="Jiang J."/>
            <person name="Wang Q."/>
            <person name="Zhang B."/>
            <person name="Ji P."/>
            <person name="Sakyi L.B."/>
            <person name="Cui X."/>
            <person name="Yuan T."/>
            <person name="Jiang B."/>
            <person name="Yang W."/>
            <person name="Lam T.T.-Y."/>
            <person name="Chang Q."/>
            <person name="Ding S."/>
            <person name="Wang X."/>
            <person name="Zhu J."/>
            <person name="Ruan X."/>
            <person name="Zhao L."/>
            <person name="Wei J."/>
            <person name="Que T."/>
            <person name="Du C."/>
            <person name="Cheng J."/>
            <person name="Dai P."/>
            <person name="Han X."/>
            <person name="Huang E."/>
            <person name="Gao Y."/>
            <person name="Liu J."/>
            <person name="Shao H."/>
            <person name="Ye R."/>
            <person name="Li L."/>
            <person name="Wei W."/>
            <person name="Wang X."/>
            <person name="Wang C."/>
            <person name="Huo Q."/>
            <person name="Li W."/>
            <person name="Guo W."/>
            <person name="Chen H."/>
            <person name="Chen S."/>
            <person name="Zhou L."/>
            <person name="Zhou L."/>
            <person name="Ni X."/>
            <person name="Tian J."/>
            <person name="Zhou Y."/>
            <person name="Sheng Y."/>
            <person name="Liu T."/>
            <person name="Pan Y."/>
            <person name="Xia L."/>
            <person name="Li J."/>
            <person name="Zhao F."/>
            <person name="Cao W."/>
        </authorList>
    </citation>
    <scope>NUCLEOTIDE SEQUENCE</scope>
    <source>
        <strain evidence="2">Rmic-2018</strain>
        <tissue evidence="2">Larvae</tissue>
    </source>
</reference>
<evidence type="ECO:0000256" key="1">
    <source>
        <dbReference type="SAM" id="MobiDB-lite"/>
    </source>
</evidence>
<comment type="caution">
    <text evidence="2">The sequence shown here is derived from an EMBL/GenBank/DDBJ whole genome shotgun (WGS) entry which is preliminary data.</text>
</comment>
<dbReference type="Proteomes" id="UP000821866">
    <property type="component" value="Chromosome 8"/>
</dbReference>
<organism evidence="2 3">
    <name type="scientific">Rhipicephalus microplus</name>
    <name type="common">Cattle tick</name>
    <name type="synonym">Boophilus microplus</name>
    <dbReference type="NCBI Taxonomy" id="6941"/>
    <lineage>
        <taxon>Eukaryota</taxon>
        <taxon>Metazoa</taxon>
        <taxon>Ecdysozoa</taxon>
        <taxon>Arthropoda</taxon>
        <taxon>Chelicerata</taxon>
        <taxon>Arachnida</taxon>
        <taxon>Acari</taxon>
        <taxon>Parasitiformes</taxon>
        <taxon>Ixodida</taxon>
        <taxon>Ixodoidea</taxon>
        <taxon>Ixodidae</taxon>
        <taxon>Rhipicephalinae</taxon>
        <taxon>Rhipicephalus</taxon>
        <taxon>Boophilus</taxon>
    </lineage>
</organism>
<feature type="compositionally biased region" description="Low complexity" evidence="1">
    <location>
        <begin position="185"/>
        <end position="196"/>
    </location>
</feature>
<feature type="region of interest" description="Disordered" evidence="1">
    <location>
        <begin position="178"/>
        <end position="197"/>
    </location>
</feature>
<feature type="region of interest" description="Disordered" evidence="1">
    <location>
        <begin position="246"/>
        <end position="271"/>
    </location>
</feature>
<evidence type="ECO:0000313" key="2">
    <source>
        <dbReference type="EMBL" id="KAH8019455.1"/>
    </source>
</evidence>
<name>A0A9J6DBI0_RHIMP</name>
<protein>
    <recommendedName>
        <fullName evidence="4">Tick transposon</fullName>
    </recommendedName>
</protein>
<dbReference type="EMBL" id="JABSTU010000010">
    <property type="protein sequence ID" value="KAH8019455.1"/>
    <property type="molecule type" value="Genomic_DNA"/>
</dbReference>
<accession>A0A9J6DBI0</accession>
<proteinExistence type="predicted"/>
<evidence type="ECO:0000313" key="3">
    <source>
        <dbReference type="Proteomes" id="UP000821866"/>
    </source>
</evidence>
<dbReference type="AlphaFoldDB" id="A0A9J6DBI0"/>
<reference evidence="2" key="1">
    <citation type="journal article" date="2020" name="Cell">
        <title>Large-Scale Comparative Analyses of Tick Genomes Elucidate Their Genetic Diversity and Vector Capacities.</title>
        <authorList>
            <consortium name="Tick Genome and Microbiome Consortium (TIGMIC)"/>
            <person name="Jia N."/>
            <person name="Wang J."/>
            <person name="Shi W."/>
            <person name="Du L."/>
            <person name="Sun Y."/>
            <person name="Zhan W."/>
            <person name="Jiang J.F."/>
            <person name="Wang Q."/>
            <person name="Zhang B."/>
            <person name="Ji P."/>
            <person name="Bell-Sakyi L."/>
            <person name="Cui X.M."/>
            <person name="Yuan T.T."/>
            <person name="Jiang B.G."/>
            <person name="Yang W.F."/>
            <person name="Lam T.T."/>
            <person name="Chang Q.C."/>
            <person name="Ding S.J."/>
            <person name="Wang X.J."/>
            <person name="Zhu J.G."/>
            <person name="Ruan X.D."/>
            <person name="Zhao L."/>
            <person name="Wei J.T."/>
            <person name="Ye R.Z."/>
            <person name="Que T.C."/>
            <person name="Du C.H."/>
            <person name="Zhou Y.H."/>
            <person name="Cheng J.X."/>
            <person name="Dai P.F."/>
            <person name="Guo W.B."/>
            <person name="Han X.H."/>
            <person name="Huang E.J."/>
            <person name="Li L.F."/>
            <person name="Wei W."/>
            <person name="Gao Y.C."/>
            <person name="Liu J.Z."/>
            <person name="Shao H.Z."/>
            <person name="Wang X."/>
            <person name="Wang C.C."/>
            <person name="Yang T.C."/>
            <person name="Huo Q.B."/>
            <person name="Li W."/>
            <person name="Chen H.Y."/>
            <person name="Chen S.E."/>
            <person name="Zhou L.G."/>
            <person name="Ni X.B."/>
            <person name="Tian J.H."/>
            <person name="Sheng Y."/>
            <person name="Liu T."/>
            <person name="Pan Y.S."/>
            <person name="Xia L.Y."/>
            <person name="Li J."/>
            <person name="Zhao F."/>
            <person name="Cao W.C."/>
        </authorList>
    </citation>
    <scope>NUCLEOTIDE SEQUENCE</scope>
    <source>
        <strain evidence="2">Rmic-2018</strain>
    </source>
</reference>
<evidence type="ECO:0008006" key="4">
    <source>
        <dbReference type="Google" id="ProtNLM"/>
    </source>
</evidence>
<sequence length="271" mass="29744">MQRRQRECPSSCPSRSSVALLSLPGSPRIVAAASASSTTSMGTSRTLSWPRDSSRLFQCWHHARRGQTVRLRFASRQPPDRDTLSRLQLQVRHARPRPLQCGRFGHVSEACLRAGACIRCGHQHPSADSCNPRCVNYGGGHSADTPTCPRWQEERKVATLLATAPTPLSRQAVKAAVHERPMPGPRRSSLPPVSRPQRAHCPLHPPNLLRTRGTPSSHPCSLLCARSEMRYPSTTRCVLYALQHSAGNPDPRNSSNSPAAGAEMPPHSEKF</sequence>
<keyword evidence="3" id="KW-1185">Reference proteome</keyword>